<reference evidence="1" key="1">
    <citation type="submission" date="2023-04" db="EMBL/GenBank/DDBJ databases">
        <title>Draft Genome sequencing of Naganishia species isolated from polar environments using Oxford Nanopore Technology.</title>
        <authorList>
            <person name="Leo P."/>
            <person name="Venkateswaran K."/>
        </authorList>
    </citation>
    <scope>NUCLEOTIDE SEQUENCE</scope>
    <source>
        <strain evidence="1">MNA-CCFEE 5262</strain>
    </source>
</reference>
<proteinExistence type="predicted"/>
<dbReference type="Proteomes" id="UP001230649">
    <property type="component" value="Unassembled WGS sequence"/>
</dbReference>
<evidence type="ECO:0000313" key="1">
    <source>
        <dbReference type="EMBL" id="KAJ9114369.1"/>
    </source>
</evidence>
<gene>
    <name evidence="1" type="ORF">QFC20_001512</name>
</gene>
<protein>
    <submittedName>
        <fullName evidence="1">Uncharacterized protein</fullName>
    </submittedName>
</protein>
<comment type="caution">
    <text evidence="1">The sequence shown here is derived from an EMBL/GenBank/DDBJ whole genome shotgun (WGS) entry which is preliminary data.</text>
</comment>
<sequence>MALGDSITAGLFARPSKLPDHYDSKRKPQHQKPFKYSPDRIPLQSEESDAETLLLPGFEEYRGRSYATGADLGAVTIPNMIQHYRSDGIIGTSHYHHPPPILPSPPQTPIGDHVAANDGLNAALSGSKAADLPNQVRDYLLPSLKELDVKDSDWKLLTLSIGANDVCDYCLTGNKSTRLGPGSPEAFVSNIETAVELVRQNIPRTIVNVVGLFTVSEIYNLTMKQPPCTPLSLPPIFPRLPLECQCAWAPGPIGDATRKKMDTLGEQYADGLQQMVKRIRRKVADEEKGESDFGIIWQPGSFLPLGSFPTTTLSPTDCFHPSAQAHERIATGLWNRLTLNGTQKRVPMSWDDDAGLGGPDDQGRIRCLGDDDRLQFD</sequence>
<organism evidence="1 2">
    <name type="scientific">Naganishia adeliensis</name>
    <dbReference type="NCBI Taxonomy" id="92952"/>
    <lineage>
        <taxon>Eukaryota</taxon>
        <taxon>Fungi</taxon>
        <taxon>Dikarya</taxon>
        <taxon>Basidiomycota</taxon>
        <taxon>Agaricomycotina</taxon>
        <taxon>Tremellomycetes</taxon>
        <taxon>Filobasidiales</taxon>
        <taxon>Filobasidiaceae</taxon>
        <taxon>Naganishia</taxon>
    </lineage>
</organism>
<evidence type="ECO:0000313" key="2">
    <source>
        <dbReference type="Proteomes" id="UP001230649"/>
    </source>
</evidence>
<name>A0ACC2WRI3_9TREE</name>
<accession>A0ACC2WRI3</accession>
<keyword evidence="2" id="KW-1185">Reference proteome</keyword>
<dbReference type="EMBL" id="JASBWS010000009">
    <property type="protein sequence ID" value="KAJ9114369.1"/>
    <property type="molecule type" value="Genomic_DNA"/>
</dbReference>